<proteinExistence type="predicted"/>
<organism evidence="1 2">
    <name type="scientific">Christiangramia lutea</name>
    <dbReference type="NCBI Taxonomy" id="1607951"/>
    <lineage>
        <taxon>Bacteria</taxon>
        <taxon>Pseudomonadati</taxon>
        <taxon>Bacteroidota</taxon>
        <taxon>Flavobacteriia</taxon>
        <taxon>Flavobacteriales</taxon>
        <taxon>Flavobacteriaceae</taxon>
        <taxon>Christiangramia</taxon>
    </lineage>
</organism>
<comment type="caution">
    <text evidence="1">The sequence shown here is derived from an EMBL/GenBank/DDBJ whole genome shotgun (WGS) entry which is preliminary data.</text>
</comment>
<evidence type="ECO:0000313" key="2">
    <source>
        <dbReference type="Proteomes" id="UP001139226"/>
    </source>
</evidence>
<dbReference type="PROSITE" id="PS51257">
    <property type="entry name" value="PROKAR_LIPOPROTEIN"/>
    <property type="match status" value="1"/>
</dbReference>
<keyword evidence="2" id="KW-1185">Reference proteome</keyword>
<name>A0A9X1V183_9FLAO</name>
<evidence type="ECO:0000313" key="1">
    <source>
        <dbReference type="EMBL" id="MCH4822005.1"/>
    </source>
</evidence>
<accession>A0A9X1V183</accession>
<dbReference type="EMBL" id="JAKVTV010000001">
    <property type="protein sequence ID" value="MCH4822005.1"/>
    <property type="molecule type" value="Genomic_DNA"/>
</dbReference>
<gene>
    <name evidence="1" type="ORF">ML462_02370</name>
</gene>
<dbReference type="Proteomes" id="UP001139226">
    <property type="component" value="Unassembled WGS sequence"/>
</dbReference>
<reference evidence="1" key="1">
    <citation type="submission" date="2022-03" db="EMBL/GenBank/DDBJ databases">
        <title>Gramella crocea sp. nov., isolated from activated sludge of a seafood processing plant.</title>
        <authorList>
            <person name="Zhang X."/>
        </authorList>
    </citation>
    <scope>NUCLEOTIDE SEQUENCE</scope>
    <source>
        <strain evidence="1">YJ019</strain>
    </source>
</reference>
<dbReference type="AlphaFoldDB" id="A0A9X1V183"/>
<sequence>MGLLNRLAAFSLLFIYACSQEEISDSPDSQPGPQEQVLVGKFLDSEVEGLIYSTPTREGITNSEGEFEYLEGEIVSFKVGGITLGSAAGDEVITPIDIATASYPTLETQEVKNISALLQTLDADKDPSNGITISQEAIDFLPESQIDFSSNIIEVLGNLVLEINKNTLADLKVVMPEEATVHLAQTLDEEYSFQGLESITFFNVLE</sequence>
<dbReference type="RefSeq" id="WP_240712126.1">
    <property type="nucleotide sequence ID" value="NZ_JAKVTV010000001.1"/>
</dbReference>
<protein>
    <submittedName>
        <fullName evidence="1">Uncharacterized protein</fullName>
    </submittedName>
</protein>